<keyword evidence="3" id="KW-0808">Transferase</keyword>
<feature type="compositionally biased region" description="Low complexity" evidence="1">
    <location>
        <begin position="59"/>
        <end position="95"/>
    </location>
</feature>
<dbReference type="OrthoDB" id="1305352at2759"/>
<organism evidence="3">
    <name type="scientific">Nicotiana tabacum</name>
    <name type="common">Common tobacco</name>
    <dbReference type="NCBI Taxonomy" id="4097"/>
    <lineage>
        <taxon>Eukaryota</taxon>
        <taxon>Viridiplantae</taxon>
        <taxon>Streptophyta</taxon>
        <taxon>Embryophyta</taxon>
        <taxon>Tracheophyta</taxon>
        <taxon>Spermatophyta</taxon>
        <taxon>Magnoliopsida</taxon>
        <taxon>eudicotyledons</taxon>
        <taxon>Gunneridae</taxon>
        <taxon>Pentapetalae</taxon>
        <taxon>asterids</taxon>
        <taxon>lamiids</taxon>
        <taxon>Solanales</taxon>
        <taxon>Solanaceae</taxon>
        <taxon>Nicotianoideae</taxon>
        <taxon>Nicotianeae</taxon>
        <taxon>Nicotiana</taxon>
    </lineage>
</organism>
<feature type="region of interest" description="Disordered" evidence="1">
    <location>
        <begin position="25"/>
        <end position="95"/>
    </location>
</feature>
<evidence type="ECO:0000256" key="2">
    <source>
        <dbReference type="SAM" id="Phobius"/>
    </source>
</evidence>
<dbReference type="GO" id="GO:0016301">
    <property type="term" value="F:kinase activity"/>
    <property type="evidence" value="ECO:0007669"/>
    <property type="project" value="UniProtKB-KW"/>
</dbReference>
<keyword evidence="3" id="KW-0418">Kinase</keyword>
<keyword evidence="2" id="KW-0472">Membrane</keyword>
<gene>
    <name evidence="3" type="primary">LOC107779785</name>
</gene>
<accession>A0A1S3YUF8</accession>
<feature type="compositionally biased region" description="Basic residues" evidence="1">
    <location>
        <begin position="44"/>
        <end position="53"/>
    </location>
</feature>
<reference evidence="3" key="1">
    <citation type="submission" date="2025-08" db="UniProtKB">
        <authorList>
            <consortium name="RefSeq"/>
        </authorList>
    </citation>
    <scope>IDENTIFICATION</scope>
</reference>
<sequence>MKNKLFLCFRPLDVAEDSLILKHDVDHHSSSRKKYHKENPTLKTKGKRRRSSRKDKTISKASSSSSELSYSTSSLSSTTSSSSDLSRSNSNSNSISSISSYEQKEAKYGSAECDNLLVMNLSSFCLYFFVFVLFLLIYMGKVSSIVVTSVGLIVFSLVERWKLENPPMQFPEMK</sequence>
<protein>
    <submittedName>
        <fullName evidence="3">Probable serine/threonine-protein kinase roco8</fullName>
    </submittedName>
</protein>
<dbReference type="AlphaFoldDB" id="A0A1S3YUF8"/>
<keyword evidence="2" id="KW-1133">Transmembrane helix</keyword>
<dbReference type="PaxDb" id="4097-A0A1S3YUF8"/>
<evidence type="ECO:0000256" key="1">
    <source>
        <dbReference type="SAM" id="MobiDB-lite"/>
    </source>
</evidence>
<keyword evidence="2" id="KW-0812">Transmembrane</keyword>
<name>A0A1S3YUF8_TOBAC</name>
<evidence type="ECO:0000313" key="3">
    <source>
        <dbReference type="RefSeq" id="XP_016455758.1"/>
    </source>
</evidence>
<proteinExistence type="predicted"/>
<dbReference type="KEGG" id="nta:107779785"/>
<feature type="transmembrane region" description="Helical" evidence="2">
    <location>
        <begin position="145"/>
        <end position="163"/>
    </location>
</feature>
<feature type="transmembrane region" description="Helical" evidence="2">
    <location>
        <begin position="117"/>
        <end position="139"/>
    </location>
</feature>
<dbReference type="RefSeq" id="XP_016455758.1">
    <property type="nucleotide sequence ID" value="XM_016600272.1"/>
</dbReference>